<accession>A0A5C0VJC9</accession>
<dbReference type="PANTHER" id="PTHR47515">
    <property type="entry name" value="LOW CALCIUM RESPONSE LOCUS PROTEIN T"/>
    <property type="match status" value="1"/>
</dbReference>
<evidence type="ECO:0000313" key="2">
    <source>
        <dbReference type="EMBL" id="QEK51104.1"/>
    </source>
</evidence>
<dbReference type="GO" id="GO:0003676">
    <property type="term" value="F:nucleic acid binding"/>
    <property type="evidence" value="ECO:0007669"/>
    <property type="project" value="InterPro"/>
</dbReference>
<evidence type="ECO:0000313" key="3">
    <source>
        <dbReference type="Proteomes" id="UP000323653"/>
    </source>
</evidence>
<dbReference type="InterPro" id="IPR012337">
    <property type="entry name" value="RNaseH-like_sf"/>
</dbReference>
<feature type="domain" description="Integrase catalytic" evidence="1">
    <location>
        <begin position="110"/>
        <end position="278"/>
    </location>
</feature>
<sequence>MHYRKKALKPCIKRELVKEVILLYPRGISKACHLLGTSRSSLNYRSVKDDLFLEDALSKLSSDHPREGFWKAYFRLRNRGYEVNHKRLHRVYKQMGLPLRRKAKKRLPLRVKEPIVIPERFTRCWSIDFVSDVLSNGRKFRSFNVIDDYNREVLFIETDYSLKSSRVVWVLGHLIAKHGRPDKIRMDNGPEFIAKLTKEWSEINQIDFKYIQPGKPTQNALIERFNRSYREHVLDAHLFESIDQVRELTDEWVWDYNTERPHDALGGISPVAYRLKNIILPSPHSATLHSSLEECVTNK</sequence>
<dbReference type="PANTHER" id="PTHR47515:SF2">
    <property type="entry name" value="INTEGRASE CORE DOMAIN PROTEIN"/>
    <property type="match status" value="1"/>
</dbReference>
<name>A0A5C0VJC9_9SPHI</name>
<reference evidence="2 3" key="1">
    <citation type="submission" date="2019-08" db="EMBL/GenBank/DDBJ databases">
        <title>Pedobacter sp. nov., isolated from Han river, South Korea.</title>
        <authorList>
            <person name="Lee D.-H."/>
            <person name="Kim Y.-S."/>
            <person name="Hwang E.-M."/>
            <person name="Le Tran T.C."/>
            <person name="Cha C.-J."/>
        </authorList>
    </citation>
    <scope>NUCLEOTIDE SEQUENCE [LARGE SCALE GENOMIC DNA]</scope>
    <source>
        <strain evidence="2 3">CJ43</strain>
    </source>
</reference>
<dbReference type="AlphaFoldDB" id="A0A5C0VJC9"/>
<dbReference type="InterPro" id="IPR048020">
    <property type="entry name" value="Transpos_IS3"/>
</dbReference>
<dbReference type="PROSITE" id="PS50994">
    <property type="entry name" value="INTEGRASE"/>
    <property type="match status" value="1"/>
</dbReference>
<dbReference type="InterPro" id="IPR036397">
    <property type="entry name" value="RNaseH_sf"/>
</dbReference>
<dbReference type="InterPro" id="IPR001584">
    <property type="entry name" value="Integrase_cat-core"/>
</dbReference>
<proteinExistence type="predicted"/>
<organism evidence="2 3">
    <name type="scientific">Pedobacter aquae</name>
    <dbReference type="NCBI Taxonomy" id="2605747"/>
    <lineage>
        <taxon>Bacteria</taxon>
        <taxon>Pseudomonadati</taxon>
        <taxon>Bacteroidota</taxon>
        <taxon>Sphingobacteriia</taxon>
        <taxon>Sphingobacteriales</taxon>
        <taxon>Sphingobacteriaceae</taxon>
        <taxon>Pedobacter</taxon>
    </lineage>
</organism>
<dbReference type="Gene3D" id="3.30.420.10">
    <property type="entry name" value="Ribonuclease H-like superfamily/Ribonuclease H"/>
    <property type="match status" value="1"/>
</dbReference>
<protein>
    <submittedName>
        <fullName evidence="2">IS3 family transposase</fullName>
    </submittedName>
</protein>
<dbReference type="Proteomes" id="UP000323653">
    <property type="component" value="Chromosome"/>
</dbReference>
<dbReference type="NCBIfam" id="NF033516">
    <property type="entry name" value="transpos_IS3"/>
    <property type="match status" value="1"/>
</dbReference>
<evidence type="ECO:0000259" key="1">
    <source>
        <dbReference type="PROSITE" id="PS50994"/>
    </source>
</evidence>
<dbReference type="GO" id="GO:0015074">
    <property type="term" value="P:DNA integration"/>
    <property type="evidence" value="ECO:0007669"/>
    <property type="project" value="InterPro"/>
</dbReference>
<dbReference type="Pfam" id="PF13683">
    <property type="entry name" value="rve_3"/>
    <property type="match status" value="1"/>
</dbReference>
<dbReference type="SUPFAM" id="SSF53098">
    <property type="entry name" value="Ribonuclease H-like"/>
    <property type="match status" value="1"/>
</dbReference>
<keyword evidence="3" id="KW-1185">Reference proteome</keyword>
<dbReference type="EMBL" id="CP043329">
    <property type="protein sequence ID" value="QEK51104.1"/>
    <property type="molecule type" value="Genomic_DNA"/>
</dbReference>
<dbReference type="KEGG" id="pej:FYC62_05005"/>
<gene>
    <name evidence="2" type="ORF">FYC62_05005</name>
</gene>